<name>A0A2I6S948_9RHOO</name>
<dbReference type="KEGG" id="atw:C0099_13105"/>
<dbReference type="SUPFAM" id="SSF51206">
    <property type="entry name" value="cAMP-binding domain-like"/>
    <property type="match status" value="1"/>
</dbReference>
<gene>
    <name evidence="1" type="ORF">C0099_13105</name>
</gene>
<reference evidence="1 2" key="1">
    <citation type="submission" date="2018-01" db="EMBL/GenBank/DDBJ databases">
        <authorList>
            <person name="Fu G.-Y."/>
        </authorList>
    </citation>
    <scope>NUCLEOTIDE SEQUENCE [LARGE SCALE GENOMIC DNA]</scope>
    <source>
        <strain evidence="1 2">SY39</strain>
    </source>
</reference>
<dbReference type="Proteomes" id="UP000242205">
    <property type="component" value="Chromosome"/>
</dbReference>
<dbReference type="InterPro" id="IPR000595">
    <property type="entry name" value="cNMP-bd_dom"/>
</dbReference>
<proteinExistence type="predicted"/>
<dbReference type="AlphaFoldDB" id="A0A2I6S948"/>
<keyword evidence="2" id="KW-1185">Reference proteome</keyword>
<accession>A0A2I6S948</accession>
<dbReference type="Gene3D" id="2.60.120.10">
    <property type="entry name" value="Jelly Rolls"/>
    <property type="match status" value="1"/>
</dbReference>
<evidence type="ECO:0000313" key="1">
    <source>
        <dbReference type="EMBL" id="AUN95786.1"/>
    </source>
</evidence>
<dbReference type="EMBL" id="CP025682">
    <property type="protein sequence ID" value="AUN95786.1"/>
    <property type="molecule type" value="Genomic_DNA"/>
</dbReference>
<protein>
    <recommendedName>
        <fullName evidence="3">Cyclic nucleotide-binding domain-containing protein</fullName>
    </recommendedName>
</protein>
<evidence type="ECO:0008006" key="3">
    <source>
        <dbReference type="Google" id="ProtNLM"/>
    </source>
</evidence>
<evidence type="ECO:0000313" key="2">
    <source>
        <dbReference type="Proteomes" id="UP000242205"/>
    </source>
</evidence>
<organism evidence="1 2">
    <name type="scientific">Pseudazoarcus pumilus</name>
    <dbReference type="NCBI Taxonomy" id="2067960"/>
    <lineage>
        <taxon>Bacteria</taxon>
        <taxon>Pseudomonadati</taxon>
        <taxon>Pseudomonadota</taxon>
        <taxon>Betaproteobacteria</taxon>
        <taxon>Rhodocyclales</taxon>
        <taxon>Zoogloeaceae</taxon>
        <taxon>Pseudazoarcus</taxon>
    </lineage>
</organism>
<sequence>MLQPLIEFLCTHSPYSSVPPTQIAFLAKRLQSRYYARGQPVAADGGLCIVRRGRIALSASDATTLEAGATLLGPCQGIAATDTLCLELDADGFDALGRQAPDLARALADAGLPRSRPQQPD</sequence>
<dbReference type="InterPro" id="IPR018490">
    <property type="entry name" value="cNMP-bd_dom_sf"/>
</dbReference>
<dbReference type="CDD" id="cd00038">
    <property type="entry name" value="CAP_ED"/>
    <property type="match status" value="1"/>
</dbReference>
<dbReference type="InterPro" id="IPR014710">
    <property type="entry name" value="RmlC-like_jellyroll"/>
</dbReference>